<dbReference type="RefSeq" id="WP_146906769.1">
    <property type="nucleotide sequence ID" value="NZ_BAAARM010000007.1"/>
</dbReference>
<evidence type="ECO:0000313" key="9">
    <source>
        <dbReference type="Proteomes" id="UP000321181"/>
    </source>
</evidence>
<comment type="subcellular location">
    <subcellularLocation>
        <location evidence="1">Cell membrane</location>
        <topology evidence="1">Multi-pass membrane protein</topology>
    </subcellularLocation>
</comment>
<proteinExistence type="predicted"/>
<evidence type="ECO:0000256" key="7">
    <source>
        <dbReference type="SAM" id="Phobius"/>
    </source>
</evidence>
<feature type="transmembrane region" description="Helical" evidence="7">
    <location>
        <begin position="42"/>
        <end position="71"/>
    </location>
</feature>
<gene>
    <name evidence="8" type="ORF">CAE01nite_34440</name>
</gene>
<dbReference type="InterPro" id="IPR017039">
    <property type="entry name" value="Virul_fac_BrkB"/>
</dbReference>
<keyword evidence="2" id="KW-1003">Cell membrane</keyword>
<organism evidence="8 9">
    <name type="scientific">Cellulomonas aerilata</name>
    <dbReference type="NCBI Taxonomy" id="515326"/>
    <lineage>
        <taxon>Bacteria</taxon>
        <taxon>Bacillati</taxon>
        <taxon>Actinomycetota</taxon>
        <taxon>Actinomycetes</taxon>
        <taxon>Micrococcales</taxon>
        <taxon>Cellulomonadaceae</taxon>
        <taxon>Cellulomonas</taxon>
    </lineage>
</organism>
<evidence type="ECO:0000256" key="3">
    <source>
        <dbReference type="ARBA" id="ARBA00022692"/>
    </source>
</evidence>
<evidence type="ECO:0000256" key="1">
    <source>
        <dbReference type="ARBA" id="ARBA00004651"/>
    </source>
</evidence>
<accession>A0A512DGV0</accession>
<feature type="region of interest" description="Disordered" evidence="6">
    <location>
        <begin position="285"/>
        <end position="339"/>
    </location>
</feature>
<keyword evidence="9" id="KW-1185">Reference proteome</keyword>
<dbReference type="AlphaFoldDB" id="A0A512DGV0"/>
<dbReference type="GO" id="GO:0005886">
    <property type="term" value="C:plasma membrane"/>
    <property type="evidence" value="ECO:0007669"/>
    <property type="project" value="UniProtKB-SubCell"/>
</dbReference>
<name>A0A512DGV0_9CELL</name>
<dbReference type="Pfam" id="PF03631">
    <property type="entry name" value="Virul_fac_BrkB"/>
    <property type="match status" value="1"/>
</dbReference>
<feature type="transmembrane region" description="Helical" evidence="7">
    <location>
        <begin position="189"/>
        <end position="207"/>
    </location>
</feature>
<dbReference type="PANTHER" id="PTHR30213:SF0">
    <property type="entry name" value="UPF0761 MEMBRANE PROTEIN YIHY"/>
    <property type="match status" value="1"/>
</dbReference>
<comment type="caution">
    <text evidence="8">The sequence shown here is derived from an EMBL/GenBank/DDBJ whole genome shotgun (WGS) entry which is preliminary data.</text>
</comment>
<dbReference type="EMBL" id="BJYY01000022">
    <property type="protein sequence ID" value="GEO35719.1"/>
    <property type="molecule type" value="Genomic_DNA"/>
</dbReference>
<feature type="transmembrane region" description="Helical" evidence="7">
    <location>
        <begin position="111"/>
        <end position="134"/>
    </location>
</feature>
<dbReference type="OrthoDB" id="9781030at2"/>
<feature type="compositionally biased region" description="Basic and acidic residues" evidence="6">
    <location>
        <begin position="330"/>
        <end position="339"/>
    </location>
</feature>
<reference evidence="8 9" key="1">
    <citation type="submission" date="2019-07" db="EMBL/GenBank/DDBJ databases">
        <title>Whole genome shotgun sequence of Cellulomonas aerilata NBRC 106308.</title>
        <authorList>
            <person name="Hosoyama A."/>
            <person name="Uohara A."/>
            <person name="Ohji S."/>
            <person name="Ichikawa N."/>
        </authorList>
    </citation>
    <scope>NUCLEOTIDE SEQUENCE [LARGE SCALE GENOMIC DNA]</scope>
    <source>
        <strain evidence="8 9">NBRC 106308</strain>
    </source>
</reference>
<feature type="transmembrane region" description="Helical" evidence="7">
    <location>
        <begin position="219"/>
        <end position="243"/>
    </location>
</feature>
<evidence type="ECO:0000313" key="8">
    <source>
        <dbReference type="EMBL" id="GEO35719.1"/>
    </source>
</evidence>
<protein>
    <submittedName>
        <fullName evidence="8">Ribonuclease</fullName>
    </submittedName>
</protein>
<dbReference type="PIRSF" id="PIRSF035875">
    <property type="entry name" value="RNase_BN"/>
    <property type="match status" value="1"/>
</dbReference>
<dbReference type="PANTHER" id="PTHR30213">
    <property type="entry name" value="INNER MEMBRANE PROTEIN YHJD"/>
    <property type="match status" value="1"/>
</dbReference>
<dbReference type="Proteomes" id="UP000321181">
    <property type="component" value="Unassembled WGS sequence"/>
</dbReference>
<keyword evidence="3 7" id="KW-0812">Transmembrane</keyword>
<dbReference type="NCBIfam" id="TIGR00765">
    <property type="entry name" value="yihY_not_rbn"/>
    <property type="match status" value="1"/>
</dbReference>
<keyword evidence="4 7" id="KW-1133">Transmembrane helix</keyword>
<evidence type="ECO:0000256" key="6">
    <source>
        <dbReference type="SAM" id="MobiDB-lite"/>
    </source>
</evidence>
<keyword evidence="5 7" id="KW-0472">Membrane</keyword>
<feature type="transmembrane region" description="Helical" evidence="7">
    <location>
        <begin position="255"/>
        <end position="277"/>
    </location>
</feature>
<feature type="transmembrane region" description="Helical" evidence="7">
    <location>
        <begin position="154"/>
        <end position="177"/>
    </location>
</feature>
<evidence type="ECO:0000256" key="5">
    <source>
        <dbReference type="ARBA" id="ARBA00023136"/>
    </source>
</evidence>
<evidence type="ECO:0000256" key="4">
    <source>
        <dbReference type="ARBA" id="ARBA00022989"/>
    </source>
</evidence>
<sequence>MSVDHHERAHPGAHADSPIRIPARGWRQIVLRALQRAFVDRVTLIAAGIAFFGFLALFPSLIAAVLLYGLVSTPADLAEHVDALARTLPAAAADLLAEQMQELVAADGGRLGLAAVVSVLVALWSAFVGMDHLLISVNVVYEETERSGFLRRRWLALLFTLGSAVVFAVLLTLVAVVPAVLDGGFLLGLGRWLLVLSVFALSLGAIYRYGPDRRKPRVSWVTVGALVATGFWLVASAVFSLYVAEFDRYSRSYGALAGVVVLLVWMWLSVLAILLGAEINAEAEHQTDADSTVGPEQPRGAREAVKADQAVGRPAPHPTDEPAADDQPDDLDRSARAEG</sequence>
<evidence type="ECO:0000256" key="2">
    <source>
        <dbReference type="ARBA" id="ARBA00022475"/>
    </source>
</evidence>